<evidence type="ECO:0000313" key="1">
    <source>
        <dbReference type="EMBL" id="GAH67200.1"/>
    </source>
</evidence>
<proteinExistence type="predicted"/>
<protein>
    <submittedName>
        <fullName evidence="1">Uncharacterized protein</fullName>
    </submittedName>
</protein>
<dbReference type="AlphaFoldDB" id="X1ID49"/>
<reference evidence="1" key="1">
    <citation type="journal article" date="2014" name="Front. Microbiol.">
        <title>High frequency of phylogenetically diverse reductive dehalogenase-homologous genes in deep subseafloor sedimentary metagenomes.</title>
        <authorList>
            <person name="Kawai M."/>
            <person name="Futagami T."/>
            <person name="Toyoda A."/>
            <person name="Takaki Y."/>
            <person name="Nishi S."/>
            <person name="Hori S."/>
            <person name="Arai W."/>
            <person name="Tsubouchi T."/>
            <person name="Morono Y."/>
            <person name="Uchiyama I."/>
            <person name="Ito T."/>
            <person name="Fujiyama A."/>
            <person name="Inagaki F."/>
            <person name="Takami H."/>
        </authorList>
    </citation>
    <scope>NUCLEOTIDE SEQUENCE</scope>
    <source>
        <strain evidence="1">Expedition CK06-06</strain>
    </source>
</reference>
<comment type="caution">
    <text evidence="1">The sequence shown here is derived from an EMBL/GenBank/DDBJ whole genome shotgun (WGS) entry which is preliminary data.</text>
</comment>
<name>X1ID49_9ZZZZ</name>
<gene>
    <name evidence="1" type="ORF">S03H2_50667</name>
</gene>
<dbReference type="GO" id="GO:0003824">
    <property type="term" value="F:catalytic activity"/>
    <property type="evidence" value="ECO:0007669"/>
    <property type="project" value="InterPro"/>
</dbReference>
<accession>X1ID49</accession>
<dbReference type="EMBL" id="BARU01032102">
    <property type="protein sequence ID" value="GAH67200.1"/>
    <property type="molecule type" value="Genomic_DNA"/>
</dbReference>
<dbReference type="InterPro" id="IPR023606">
    <property type="entry name" value="CoA-Trfase_III_dom_1_sf"/>
</dbReference>
<dbReference type="Pfam" id="PF02515">
    <property type="entry name" value="CoA_transf_3"/>
    <property type="match status" value="1"/>
</dbReference>
<dbReference type="Gene3D" id="3.40.50.10540">
    <property type="entry name" value="Crotonobetainyl-coa:carnitine coa-transferase, domain 1"/>
    <property type="match status" value="1"/>
</dbReference>
<organism evidence="1">
    <name type="scientific">marine sediment metagenome</name>
    <dbReference type="NCBI Taxonomy" id="412755"/>
    <lineage>
        <taxon>unclassified sequences</taxon>
        <taxon>metagenomes</taxon>
        <taxon>ecological metagenomes</taxon>
    </lineage>
</organism>
<dbReference type="InterPro" id="IPR003673">
    <property type="entry name" value="CoA-Trfase_fam_III"/>
</dbReference>
<dbReference type="SUPFAM" id="SSF89796">
    <property type="entry name" value="CoA-transferase family III (CaiB/BaiF)"/>
    <property type="match status" value="1"/>
</dbReference>
<sequence>MKDLKKGDDSRSFGPYKNGQSAYFCKFESGEEKYSYRFKKPEGKQIIKELAKVSDVVP</sequence>